<reference evidence="1" key="1">
    <citation type="submission" date="2020-03" db="EMBL/GenBank/DDBJ databases">
        <title>Castanea mollissima Vanexum genome sequencing.</title>
        <authorList>
            <person name="Staton M."/>
        </authorList>
    </citation>
    <scope>NUCLEOTIDE SEQUENCE</scope>
    <source>
        <tissue evidence="1">Leaf</tissue>
    </source>
</reference>
<organism evidence="1 2">
    <name type="scientific">Castanea mollissima</name>
    <name type="common">Chinese chestnut</name>
    <dbReference type="NCBI Taxonomy" id="60419"/>
    <lineage>
        <taxon>Eukaryota</taxon>
        <taxon>Viridiplantae</taxon>
        <taxon>Streptophyta</taxon>
        <taxon>Embryophyta</taxon>
        <taxon>Tracheophyta</taxon>
        <taxon>Spermatophyta</taxon>
        <taxon>Magnoliopsida</taxon>
        <taxon>eudicotyledons</taxon>
        <taxon>Gunneridae</taxon>
        <taxon>Pentapetalae</taxon>
        <taxon>rosids</taxon>
        <taxon>fabids</taxon>
        <taxon>Fagales</taxon>
        <taxon>Fagaceae</taxon>
        <taxon>Castanea</taxon>
    </lineage>
</organism>
<evidence type="ECO:0000313" key="1">
    <source>
        <dbReference type="EMBL" id="KAF3952792.1"/>
    </source>
</evidence>
<proteinExistence type="predicted"/>
<dbReference type="Proteomes" id="UP000737018">
    <property type="component" value="Unassembled WGS sequence"/>
</dbReference>
<name>A0A8J4QJD9_9ROSI</name>
<keyword evidence="2" id="KW-1185">Reference proteome</keyword>
<accession>A0A8J4QJD9</accession>
<gene>
    <name evidence="1" type="ORF">CMV_021686</name>
</gene>
<comment type="caution">
    <text evidence="1">The sequence shown here is derived from an EMBL/GenBank/DDBJ whole genome shotgun (WGS) entry which is preliminary data.</text>
</comment>
<protein>
    <submittedName>
        <fullName evidence="1">Uncharacterized protein</fullName>
    </submittedName>
</protein>
<sequence length="77" mass="8865">MQNHNQCFYSARVTQSLRFLIPHNVTEPFQINNERGNRFVTPNVAQINAPCPWEIKTIGHKFLLVLLLKPVGPLPWA</sequence>
<evidence type="ECO:0000313" key="2">
    <source>
        <dbReference type="Proteomes" id="UP000737018"/>
    </source>
</evidence>
<dbReference type="EMBL" id="JRKL02004347">
    <property type="protein sequence ID" value="KAF3952792.1"/>
    <property type="molecule type" value="Genomic_DNA"/>
</dbReference>
<dbReference type="AlphaFoldDB" id="A0A8J4QJD9"/>